<evidence type="ECO:0000313" key="3">
    <source>
        <dbReference type="Proteomes" id="UP000035036"/>
    </source>
</evidence>
<geneLocation type="plasmid" evidence="2 3">
    <name>pGSUB1</name>
</geneLocation>
<dbReference type="InterPro" id="IPR007374">
    <property type="entry name" value="ASCH_domain"/>
</dbReference>
<dbReference type="Proteomes" id="UP000035036">
    <property type="component" value="Plasmid pGSUB1"/>
</dbReference>
<dbReference type="OrthoDB" id="359066at2"/>
<sequence length="134" mass="15244">MTLDHIAEKAISIRQPWAWLILNGGKDIENRTWPTRFRGKVLIHAAKGVTRDEWRDAWSWVRHVCPEAWEKGCREINAGTIERGGIIGVAEVVDSVTHSDSRWFVGPHGFVLRNVEPLPFYPCKGALGFFKPKP</sequence>
<accession>A0A0B5FJ67</accession>
<keyword evidence="2" id="KW-0614">Plasmid</keyword>
<dbReference type="SUPFAM" id="SSF88697">
    <property type="entry name" value="PUA domain-like"/>
    <property type="match status" value="1"/>
</dbReference>
<evidence type="ECO:0000313" key="2">
    <source>
        <dbReference type="EMBL" id="AJF08222.1"/>
    </source>
</evidence>
<dbReference type="EMBL" id="CP010312">
    <property type="protein sequence ID" value="AJF08222.1"/>
    <property type="molecule type" value="Genomic_DNA"/>
</dbReference>
<dbReference type="RefSeq" id="WP_040202862.1">
    <property type="nucleotide sequence ID" value="NZ_CP010312.1"/>
</dbReference>
<dbReference type="InterPro" id="IPR015947">
    <property type="entry name" value="PUA-like_sf"/>
</dbReference>
<dbReference type="Pfam" id="PF04266">
    <property type="entry name" value="ASCH"/>
    <property type="match status" value="1"/>
</dbReference>
<dbReference type="HOGENOM" id="CLU_051256_2_2_7"/>
<dbReference type="CDD" id="cd06554">
    <property type="entry name" value="ASCH_ASC-1_like"/>
    <property type="match status" value="1"/>
</dbReference>
<dbReference type="KEGG" id="gsb:GSUB_17195"/>
<dbReference type="Gene3D" id="2.30.130.30">
    <property type="entry name" value="Hypothetical protein"/>
    <property type="match status" value="1"/>
</dbReference>
<dbReference type="AlphaFoldDB" id="A0A0B5FJ67"/>
<name>A0A0B5FJ67_9BACT</name>
<proteinExistence type="predicted"/>
<organism evidence="2 3">
    <name type="scientific">Geoalkalibacter subterraneus</name>
    <dbReference type="NCBI Taxonomy" id="483547"/>
    <lineage>
        <taxon>Bacteria</taxon>
        <taxon>Pseudomonadati</taxon>
        <taxon>Thermodesulfobacteriota</taxon>
        <taxon>Desulfuromonadia</taxon>
        <taxon>Desulfuromonadales</taxon>
        <taxon>Geoalkalibacteraceae</taxon>
        <taxon>Geoalkalibacter</taxon>
    </lineage>
</organism>
<feature type="domain" description="ASCH" evidence="1">
    <location>
        <begin position="11"/>
        <end position="94"/>
    </location>
</feature>
<reference evidence="2 3" key="1">
    <citation type="journal article" date="2015" name="Genome Announc.">
        <title>Genomes of Geoalkalibacter ferrihydriticus Z-0531T and Geoalkalibacter subterraneus Red1T, Two Haloalkaliphilic Metal-Reducing Deltaproteobacteria.</title>
        <authorList>
            <person name="Badalamenti J.P."/>
            <person name="Krajmalnik-Brown R."/>
            <person name="Torres C.I."/>
            <person name="Bond D.R."/>
        </authorList>
    </citation>
    <scope>NUCLEOTIDE SEQUENCE [LARGE SCALE GENOMIC DNA]</scope>
    <source>
        <strain evidence="2 3">Red1</strain>
        <plasmid evidence="3">Plasmid pGSUB1</plasmid>
    </source>
</reference>
<gene>
    <name evidence="2" type="ORF">GSUB_17195</name>
</gene>
<protein>
    <recommendedName>
        <fullName evidence="1">ASCH domain-containing protein</fullName>
    </recommendedName>
</protein>
<evidence type="ECO:0000259" key="1">
    <source>
        <dbReference type="Pfam" id="PF04266"/>
    </source>
</evidence>
<keyword evidence="3" id="KW-1185">Reference proteome</keyword>